<proteinExistence type="inferred from homology"/>
<evidence type="ECO:0000256" key="2">
    <source>
        <dbReference type="ARBA" id="ARBA00006419"/>
    </source>
</evidence>
<feature type="region of interest" description="Disordered" evidence="9">
    <location>
        <begin position="49"/>
        <end position="72"/>
    </location>
</feature>
<keyword evidence="6" id="KW-0333">Golgi apparatus</keyword>
<comment type="subcellular location">
    <subcellularLocation>
        <location evidence="1">Golgi apparatus membrane</location>
        <topology evidence="1">Peripheral membrane protein</topology>
    </subcellularLocation>
</comment>
<evidence type="ECO:0000313" key="11">
    <source>
        <dbReference type="Proteomes" id="UP000253472"/>
    </source>
</evidence>
<comment type="similarity">
    <text evidence="2">Belongs to the COG8 family.</text>
</comment>
<comment type="caution">
    <text evidence="10">The sequence shown here is derived from an EMBL/GenBank/DDBJ whole genome shotgun (WGS) entry which is preliminary data.</text>
</comment>
<keyword evidence="11" id="KW-1185">Reference proteome</keyword>
<accession>A0A367Y020</accession>
<dbReference type="OrthoDB" id="1661054at2759"/>
<dbReference type="Proteomes" id="UP000253472">
    <property type="component" value="Unassembled WGS sequence"/>
</dbReference>
<name>A0A367Y020_9ASCO</name>
<dbReference type="SUPFAM" id="SSF74788">
    <property type="entry name" value="Cullin repeat-like"/>
    <property type="match status" value="1"/>
</dbReference>
<dbReference type="PANTHER" id="PTHR21311">
    <property type="entry name" value="CONSERVED OLIGOMERIC GOLGI COMPLEX COMPONENT 8"/>
    <property type="match status" value="1"/>
</dbReference>
<dbReference type="GO" id="GO:0017119">
    <property type="term" value="C:Golgi transport complex"/>
    <property type="evidence" value="ECO:0007669"/>
    <property type="project" value="InterPro"/>
</dbReference>
<evidence type="ECO:0000256" key="5">
    <source>
        <dbReference type="ARBA" id="ARBA00022927"/>
    </source>
</evidence>
<dbReference type="GO" id="GO:0000139">
    <property type="term" value="C:Golgi membrane"/>
    <property type="evidence" value="ECO:0007669"/>
    <property type="project" value="UniProtKB-SubCell"/>
</dbReference>
<dbReference type="GO" id="GO:0032258">
    <property type="term" value="P:cytoplasm to vacuole targeting by the Cvt pathway"/>
    <property type="evidence" value="ECO:0007669"/>
    <property type="project" value="TreeGrafter"/>
</dbReference>
<dbReference type="EMBL" id="QLNQ01000027">
    <property type="protein sequence ID" value="RCK58860.1"/>
    <property type="molecule type" value="Genomic_DNA"/>
</dbReference>
<evidence type="ECO:0000256" key="3">
    <source>
        <dbReference type="ARBA" id="ARBA00020983"/>
    </source>
</evidence>
<organism evidence="10 11">
    <name type="scientific">Candida viswanathii</name>
    <dbReference type="NCBI Taxonomy" id="5486"/>
    <lineage>
        <taxon>Eukaryota</taxon>
        <taxon>Fungi</taxon>
        <taxon>Dikarya</taxon>
        <taxon>Ascomycota</taxon>
        <taxon>Saccharomycotina</taxon>
        <taxon>Pichiomycetes</taxon>
        <taxon>Debaryomycetaceae</taxon>
        <taxon>Candida/Lodderomyces clade</taxon>
        <taxon>Candida</taxon>
    </lineage>
</organism>
<dbReference type="GO" id="GO:0006891">
    <property type="term" value="P:intra-Golgi vesicle-mediated transport"/>
    <property type="evidence" value="ECO:0007669"/>
    <property type="project" value="TreeGrafter"/>
</dbReference>
<protein>
    <recommendedName>
        <fullName evidence="3">Conserved oligomeric Golgi complex subunit 8</fullName>
    </recommendedName>
    <alternativeName>
        <fullName evidence="8">Component of oligomeric Golgi complex 8</fullName>
    </alternativeName>
</protein>
<dbReference type="STRING" id="5486.A0A367Y020"/>
<keyword evidence="7" id="KW-0472">Membrane</keyword>
<evidence type="ECO:0000256" key="1">
    <source>
        <dbReference type="ARBA" id="ARBA00004395"/>
    </source>
</evidence>
<evidence type="ECO:0000256" key="4">
    <source>
        <dbReference type="ARBA" id="ARBA00022448"/>
    </source>
</evidence>
<dbReference type="InterPro" id="IPR016159">
    <property type="entry name" value="Cullin_repeat-like_dom_sf"/>
</dbReference>
<keyword evidence="4" id="KW-0813">Transport</keyword>
<dbReference type="Pfam" id="PF04124">
    <property type="entry name" value="Dor1"/>
    <property type="match status" value="1"/>
</dbReference>
<evidence type="ECO:0000256" key="8">
    <source>
        <dbReference type="ARBA" id="ARBA00031347"/>
    </source>
</evidence>
<evidence type="ECO:0000256" key="7">
    <source>
        <dbReference type="ARBA" id="ARBA00023136"/>
    </source>
</evidence>
<dbReference type="AlphaFoldDB" id="A0A367Y020"/>
<evidence type="ECO:0000256" key="6">
    <source>
        <dbReference type="ARBA" id="ARBA00023034"/>
    </source>
</evidence>
<evidence type="ECO:0000313" key="10">
    <source>
        <dbReference type="EMBL" id="RCK58860.1"/>
    </source>
</evidence>
<gene>
    <name evidence="10" type="primary">COG8</name>
    <name evidence="10" type="ORF">Cantr_07145</name>
</gene>
<feature type="compositionally biased region" description="Low complexity" evidence="9">
    <location>
        <begin position="49"/>
        <end position="60"/>
    </location>
</feature>
<evidence type="ECO:0000256" key="9">
    <source>
        <dbReference type="SAM" id="MobiDB-lite"/>
    </source>
</evidence>
<dbReference type="PANTHER" id="PTHR21311:SF0">
    <property type="entry name" value="CONSERVED OLIGOMERIC GOLGI COMPLEX SUBUNIT 8"/>
    <property type="match status" value="1"/>
</dbReference>
<sequence>MSLLLLDSLKDGLAEEYVQLLNQNPEFYQDAEKYLQDLLINDDLLSTDPFTTSTTPSSSTAHDDTNDPSPHRKTLTEEIAELDLSQHQINTKLSSITNTHRDLIIDISNDLQFVNHQLTHEYLQYSDGLLKMLSSDIRAEPIVSQFSVRANISINNTILNKIDSVLDILELPTLCKLCILQGNYQESLEISIYIQSLMIRYPKITLFREINSRIDHELKVMIKGLIRLLNTNLKQNHILKIFQILNKLFDSNKDSDLVLIKIFLNSRYKFIVNEVGSLKPLIKFNKLTYLKRFIEIYREFIFSSLSIYHIIFKNNQQVVLINQFIRSLVGMLCDEFKTYLPDIKAQKTDDSYESEIDLASSIDGLVLQLIYLCRSLSNFHLDFEPIILLELVSTTNLISESDWLRNLSKVKIKHR</sequence>
<dbReference type="InterPro" id="IPR007255">
    <property type="entry name" value="COG8"/>
</dbReference>
<reference evidence="10 11" key="1">
    <citation type="submission" date="2018-06" db="EMBL/GenBank/DDBJ databases">
        <title>Whole genome sequencing of Candida tropicalis (genome annotated by CSBL at Korea University).</title>
        <authorList>
            <person name="Ahn J."/>
        </authorList>
    </citation>
    <scope>NUCLEOTIDE SEQUENCE [LARGE SCALE GENOMIC DNA]</scope>
    <source>
        <strain evidence="10 11">ATCC 20962</strain>
    </source>
</reference>
<keyword evidence="5" id="KW-0653">Protein transport</keyword>